<dbReference type="InterPro" id="IPR001789">
    <property type="entry name" value="Sig_transdc_resp-reg_receiver"/>
</dbReference>
<dbReference type="SMART" id="SM00448">
    <property type="entry name" value="REC"/>
    <property type="match status" value="1"/>
</dbReference>
<evidence type="ECO:0000259" key="2">
    <source>
        <dbReference type="PROSITE" id="PS50110"/>
    </source>
</evidence>
<gene>
    <name evidence="3" type="ORF">RGQ30_10560</name>
</gene>
<dbReference type="GO" id="GO:0000160">
    <property type="term" value="P:phosphorelay signal transduction system"/>
    <property type="evidence" value="ECO:0007669"/>
    <property type="project" value="InterPro"/>
</dbReference>
<proteinExistence type="predicted"/>
<sequence>MADVVLVDDNANDADLALRVVRKTSSSSSTLLLEDGERAIDYFKQLMDDHPENSAVLNLPKLVLLDLKLPKLDGLEVLKFLRSHDVFKTMPIVVLSSSREISDVKRSYELGVNSFAVKPVQFDQYLTRISALVSYWLTINELPRGA</sequence>
<feature type="modified residue" description="4-aspartylphosphate" evidence="1">
    <location>
        <position position="66"/>
    </location>
</feature>
<dbReference type="PANTHER" id="PTHR44520">
    <property type="entry name" value="RESPONSE REGULATOR RCP1-RELATED"/>
    <property type="match status" value="1"/>
</dbReference>
<dbReference type="AlphaFoldDB" id="A0AA86ME66"/>
<protein>
    <submittedName>
        <fullName evidence="3">Response regulator</fullName>
    </submittedName>
</protein>
<reference evidence="3 4" key="1">
    <citation type="submission" date="2023-10" db="EMBL/GenBank/DDBJ databases">
        <title>Complete Genome Sequence of Limnobacter thiooxidans CS-K2T, Isolated from freshwater lake sediments in Bavaria, Germany.</title>
        <authorList>
            <person name="Naruki M."/>
            <person name="Watanabe A."/>
            <person name="Warashina T."/>
            <person name="Morita T."/>
            <person name="Arakawa K."/>
        </authorList>
    </citation>
    <scope>NUCLEOTIDE SEQUENCE [LARGE SCALE GENOMIC DNA]</scope>
    <source>
        <strain evidence="3 4">CS-K2</strain>
    </source>
</reference>
<keyword evidence="1" id="KW-0597">Phosphoprotein</keyword>
<evidence type="ECO:0000313" key="4">
    <source>
        <dbReference type="Proteomes" id="UP001329151"/>
    </source>
</evidence>
<dbReference type="Proteomes" id="UP001329151">
    <property type="component" value="Chromosome"/>
</dbReference>
<evidence type="ECO:0000256" key="1">
    <source>
        <dbReference type="PROSITE-ProRule" id="PRU00169"/>
    </source>
</evidence>
<feature type="domain" description="Response regulatory" evidence="2">
    <location>
        <begin position="3"/>
        <end position="133"/>
    </location>
</feature>
<evidence type="ECO:0000313" key="3">
    <source>
        <dbReference type="EMBL" id="BET25555.1"/>
    </source>
</evidence>
<dbReference type="SUPFAM" id="SSF52172">
    <property type="entry name" value="CheY-like"/>
    <property type="match status" value="1"/>
</dbReference>
<dbReference type="KEGG" id="lto:RGQ30_10560"/>
<keyword evidence="4" id="KW-1185">Reference proteome</keyword>
<accession>A0AA86ME66</accession>
<dbReference type="InterPro" id="IPR011006">
    <property type="entry name" value="CheY-like_superfamily"/>
</dbReference>
<name>A0AA86ME66_9BURK</name>
<dbReference type="Pfam" id="PF00072">
    <property type="entry name" value="Response_reg"/>
    <property type="match status" value="1"/>
</dbReference>
<dbReference type="RefSeq" id="WP_130556906.1">
    <property type="nucleotide sequence ID" value="NZ_AP028947.1"/>
</dbReference>
<organism evidence="3 4">
    <name type="scientific">Limnobacter thiooxidans</name>
    <dbReference type="NCBI Taxonomy" id="131080"/>
    <lineage>
        <taxon>Bacteria</taxon>
        <taxon>Pseudomonadati</taxon>
        <taxon>Pseudomonadota</taxon>
        <taxon>Betaproteobacteria</taxon>
        <taxon>Burkholderiales</taxon>
        <taxon>Burkholderiaceae</taxon>
        <taxon>Limnobacter</taxon>
    </lineage>
</organism>
<dbReference type="PROSITE" id="PS50110">
    <property type="entry name" value="RESPONSE_REGULATORY"/>
    <property type="match status" value="1"/>
</dbReference>
<dbReference type="EMBL" id="AP028947">
    <property type="protein sequence ID" value="BET25555.1"/>
    <property type="molecule type" value="Genomic_DNA"/>
</dbReference>
<dbReference type="PANTHER" id="PTHR44520:SF1">
    <property type="entry name" value="TWO-COMPONENT SYSTEM REGULATORY PROTEIN"/>
    <property type="match status" value="1"/>
</dbReference>
<dbReference type="InterPro" id="IPR052893">
    <property type="entry name" value="TCS_response_regulator"/>
</dbReference>
<dbReference type="Gene3D" id="3.40.50.2300">
    <property type="match status" value="1"/>
</dbReference>